<keyword evidence="2" id="KW-0560">Oxidoreductase</keyword>
<evidence type="ECO:0000313" key="3">
    <source>
        <dbReference type="Proteomes" id="UP000291822"/>
    </source>
</evidence>
<dbReference type="InterPro" id="IPR027450">
    <property type="entry name" value="AlkB-like"/>
</dbReference>
<protein>
    <submittedName>
        <fullName evidence="2">Methyladenine dioxygenase</fullName>
    </submittedName>
</protein>
<dbReference type="InterPro" id="IPR005123">
    <property type="entry name" value="Oxoglu/Fe-dep_dioxygenase_dom"/>
</dbReference>
<feature type="domain" description="Fe2OG dioxygenase" evidence="1">
    <location>
        <begin position="92"/>
        <end position="190"/>
    </location>
</feature>
<keyword evidence="3" id="KW-1185">Reference proteome</keyword>
<dbReference type="SUPFAM" id="SSF51197">
    <property type="entry name" value="Clavaminate synthase-like"/>
    <property type="match status" value="1"/>
</dbReference>
<dbReference type="Pfam" id="PF13532">
    <property type="entry name" value="2OG-FeII_Oxy_2"/>
    <property type="match status" value="1"/>
</dbReference>
<reference evidence="2 3" key="1">
    <citation type="submission" date="2019-02" db="EMBL/GenBank/DDBJ databases">
        <title>Dyella amyloliquefaciens sp. nov., isolated from forest soil.</title>
        <authorList>
            <person name="Gao Z.-H."/>
            <person name="Qiu L.-H."/>
        </authorList>
    </citation>
    <scope>NUCLEOTIDE SEQUENCE [LARGE SCALE GENOMIC DNA]</scope>
    <source>
        <strain evidence="2 3">KACC 12747</strain>
    </source>
</reference>
<dbReference type="GO" id="GO:0006307">
    <property type="term" value="P:DNA alkylation repair"/>
    <property type="evidence" value="ECO:0007669"/>
    <property type="project" value="InterPro"/>
</dbReference>
<dbReference type="Proteomes" id="UP000291822">
    <property type="component" value="Unassembled WGS sequence"/>
</dbReference>
<name>A0A4R0YY63_9GAMM</name>
<dbReference type="InterPro" id="IPR032854">
    <property type="entry name" value="ALKBH3"/>
</dbReference>
<gene>
    <name evidence="2" type="ORF">EZM97_00895</name>
</gene>
<dbReference type="PANTHER" id="PTHR31212:SF4">
    <property type="entry name" value="ALPHA-KETOGLUTARATE-DEPENDENT DIOXYGENASE ALKB HOMOLOG 3"/>
    <property type="match status" value="1"/>
</dbReference>
<dbReference type="GO" id="GO:0051213">
    <property type="term" value="F:dioxygenase activity"/>
    <property type="evidence" value="ECO:0007669"/>
    <property type="project" value="UniProtKB-KW"/>
</dbReference>
<accession>A0A4R0YY63</accession>
<dbReference type="RefSeq" id="WP_131151262.1">
    <property type="nucleotide sequence ID" value="NZ_SJTG01000001.1"/>
</dbReference>
<comment type="caution">
    <text evidence="2">The sequence shown here is derived from an EMBL/GenBank/DDBJ whole genome shotgun (WGS) entry which is preliminary data.</text>
</comment>
<keyword evidence="2" id="KW-0223">Dioxygenase</keyword>
<dbReference type="Gene3D" id="2.60.120.590">
    <property type="entry name" value="Alpha-ketoglutarate-dependent dioxygenase AlkB-like"/>
    <property type="match status" value="1"/>
</dbReference>
<dbReference type="EMBL" id="SJTG01000001">
    <property type="protein sequence ID" value="TCI11958.1"/>
    <property type="molecule type" value="Genomic_DNA"/>
</dbReference>
<dbReference type="PANTHER" id="PTHR31212">
    <property type="entry name" value="ALPHA-KETOGLUTARATE-DEPENDENT DIOXYGENASE ALKB HOMOLOG 3"/>
    <property type="match status" value="1"/>
</dbReference>
<dbReference type="InterPro" id="IPR037151">
    <property type="entry name" value="AlkB-like_sf"/>
</dbReference>
<sequence length="197" mass="22434">MQASFFDNGPRSFIDDATGPLVYYPDVVGGDIADAWHAQLFRQIDWRFSSRMMYERVVEVPRLHTHYRLDDASLPEVVTEALAVVRSYVDAPFNSVGLNLYRDENDSVAPHNDRLDGLVEGEPIVLLSLGAVRQLVVRRKEPPHRKLTIDMEPGSLLVMGWSTQLHYDHGIPKLKHRTGSRISLAFRVRKPDQNTDD</sequence>
<evidence type="ECO:0000259" key="1">
    <source>
        <dbReference type="PROSITE" id="PS51471"/>
    </source>
</evidence>
<organism evidence="2 3">
    <name type="scientific">Dyella soli</name>
    <dbReference type="NCBI Taxonomy" id="522319"/>
    <lineage>
        <taxon>Bacteria</taxon>
        <taxon>Pseudomonadati</taxon>
        <taxon>Pseudomonadota</taxon>
        <taxon>Gammaproteobacteria</taxon>
        <taxon>Lysobacterales</taxon>
        <taxon>Rhodanobacteraceae</taxon>
        <taxon>Dyella</taxon>
    </lineage>
</organism>
<dbReference type="AlphaFoldDB" id="A0A4R0YY63"/>
<proteinExistence type="predicted"/>
<dbReference type="PROSITE" id="PS51471">
    <property type="entry name" value="FE2OG_OXY"/>
    <property type="match status" value="1"/>
</dbReference>
<evidence type="ECO:0000313" key="2">
    <source>
        <dbReference type="EMBL" id="TCI11958.1"/>
    </source>
</evidence>